<dbReference type="RefSeq" id="WP_203823062.1">
    <property type="nucleotide sequence ID" value="NZ_BAAABP010000067.1"/>
</dbReference>
<sequence length="56" mass="5873">MRLSELAAQVDGDPELMIDGPDSIPVPVSGADIAYTHVPGAGVVLCLVLETHEEED</sequence>
<name>A0A919MEC8_9ACTN</name>
<accession>A0A919MEC8</accession>
<proteinExistence type="predicted"/>
<dbReference type="Proteomes" id="UP000598174">
    <property type="component" value="Unassembled WGS sequence"/>
</dbReference>
<dbReference type="AlphaFoldDB" id="A0A919MEC8"/>
<reference evidence="1" key="1">
    <citation type="submission" date="2021-01" db="EMBL/GenBank/DDBJ databases">
        <title>Whole genome shotgun sequence of Actinoplanes ferrugineus NBRC 15555.</title>
        <authorList>
            <person name="Komaki H."/>
            <person name="Tamura T."/>
        </authorList>
    </citation>
    <scope>NUCLEOTIDE SEQUENCE</scope>
    <source>
        <strain evidence="1">NBRC 15555</strain>
    </source>
</reference>
<keyword evidence="2" id="KW-1185">Reference proteome</keyword>
<protein>
    <submittedName>
        <fullName evidence="1">Uncharacterized protein</fullName>
    </submittedName>
</protein>
<evidence type="ECO:0000313" key="1">
    <source>
        <dbReference type="EMBL" id="GIE16741.1"/>
    </source>
</evidence>
<evidence type="ECO:0000313" key="2">
    <source>
        <dbReference type="Proteomes" id="UP000598174"/>
    </source>
</evidence>
<comment type="caution">
    <text evidence="1">The sequence shown here is derived from an EMBL/GenBank/DDBJ whole genome shotgun (WGS) entry which is preliminary data.</text>
</comment>
<organism evidence="1 2">
    <name type="scientific">Paractinoplanes ferrugineus</name>
    <dbReference type="NCBI Taxonomy" id="113564"/>
    <lineage>
        <taxon>Bacteria</taxon>
        <taxon>Bacillati</taxon>
        <taxon>Actinomycetota</taxon>
        <taxon>Actinomycetes</taxon>
        <taxon>Micromonosporales</taxon>
        <taxon>Micromonosporaceae</taxon>
        <taxon>Paractinoplanes</taxon>
    </lineage>
</organism>
<dbReference type="EMBL" id="BOMM01000098">
    <property type="protein sequence ID" value="GIE16741.1"/>
    <property type="molecule type" value="Genomic_DNA"/>
</dbReference>
<gene>
    <name evidence="1" type="ORF">Afe05nite_85810</name>
</gene>